<name>A0A0F9UMW7_9ZZZZ</name>
<accession>A0A0F9UMW7</accession>
<dbReference type="EMBL" id="LAZR01000905">
    <property type="protein sequence ID" value="KKN54953.1"/>
    <property type="molecule type" value="Genomic_DNA"/>
</dbReference>
<dbReference type="GO" id="GO:0016989">
    <property type="term" value="F:sigma factor antagonist activity"/>
    <property type="evidence" value="ECO:0007669"/>
    <property type="project" value="TreeGrafter"/>
</dbReference>
<dbReference type="Pfam" id="PF16220">
    <property type="entry name" value="DUF4880"/>
    <property type="match status" value="1"/>
</dbReference>
<evidence type="ECO:0008006" key="4">
    <source>
        <dbReference type="Google" id="ProtNLM"/>
    </source>
</evidence>
<dbReference type="Gene3D" id="2.60.120.1440">
    <property type="match status" value="1"/>
</dbReference>
<dbReference type="PIRSF" id="PIRSF018266">
    <property type="entry name" value="FecR"/>
    <property type="match status" value="1"/>
</dbReference>
<dbReference type="PANTHER" id="PTHR30273">
    <property type="entry name" value="PERIPLASMIC SIGNAL SENSOR AND SIGMA FACTOR ACTIVATOR FECR-RELATED"/>
    <property type="match status" value="1"/>
</dbReference>
<dbReference type="InterPro" id="IPR006860">
    <property type="entry name" value="FecR"/>
</dbReference>
<evidence type="ECO:0000259" key="1">
    <source>
        <dbReference type="Pfam" id="PF04773"/>
    </source>
</evidence>
<dbReference type="InterPro" id="IPR032623">
    <property type="entry name" value="FecR_N"/>
</dbReference>
<proteinExistence type="predicted"/>
<sequence>MTGQSDIQEKVALEAIEWLIELSEHTDDETLRQNWQAWLDQDPQHQLAWQKIQQVNQQLESINNPEAASVIHRSLLTNQQERRQILRSMVGIAFISSTGLALYKSDALQVLAADYHTGKGETKSLTLADNTFLEMNADTMLSVDYSSEQRRVVLMKGDVIITTAKDPRPFILDSGWAQLKPIGTRFYVRHRDTVSFLAVYDGAVNLFQEGQSTPLRVSKGEKVVWESGQLSNLLPAQAADLAWKQHMLIADKLPLNEVLNELMIYHRGWIKAEPALQDRFISGTYPLDNKDSVLKAIASTLSADLIYRTRYWITLREQQK</sequence>
<evidence type="ECO:0000313" key="3">
    <source>
        <dbReference type="EMBL" id="KKN54953.1"/>
    </source>
</evidence>
<dbReference type="Pfam" id="PF04773">
    <property type="entry name" value="FecR"/>
    <property type="match status" value="1"/>
</dbReference>
<feature type="domain" description="FecR N-terminal" evidence="2">
    <location>
        <begin position="14"/>
        <end position="55"/>
    </location>
</feature>
<protein>
    <recommendedName>
        <fullName evidence="4">FecR protein domain-containing protein</fullName>
    </recommendedName>
</protein>
<evidence type="ECO:0000259" key="2">
    <source>
        <dbReference type="Pfam" id="PF16220"/>
    </source>
</evidence>
<dbReference type="InterPro" id="IPR012373">
    <property type="entry name" value="Ferrdict_sens_TM"/>
</dbReference>
<reference evidence="3" key="1">
    <citation type="journal article" date="2015" name="Nature">
        <title>Complex archaea that bridge the gap between prokaryotes and eukaryotes.</title>
        <authorList>
            <person name="Spang A."/>
            <person name="Saw J.H."/>
            <person name="Jorgensen S.L."/>
            <person name="Zaremba-Niedzwiedzka K."/>
            <person name="Martijn J."/>
            <person name="Lind A.E."/>
            <person name="van Eijk R."/>
            <person name="Schleper C."/>
            <person name="Guy L."/>
            <person name="Ettema T.J."/>
        </authorList>
    </citation>
    <scope>NUCLEOTIDE SEQUENCE</scope>
</reference>
<dbReference type="AlphaFoldDB" id="A0A0F9UMW7"/>
<organism evidence="3">
    <name type="scientific">marine sediment metagenome</name>
    <dbReference type="NCBI Taxonomy" id="412755"/>
    <lineage>
        <taxon>unclassified sequences</taxon>
        <taxon>metagenomes</taxon>
        <taxon>ecological metagenomes</taxon>
    </lineage>
</organism>
<gene>
    <name evidence="3" type="ORF">LCGC14_0587090</name>
</gene>
<dbReference type="PANTHER" id="PTHR30273:SF2">
    <property type="entry name" value="PROTEIN FECR"/>
    <property type="match status" value="1"/>
</dbReference>
<feature type="domain" description="FecR protein" evidence="1">
    <location>
        <begin position="114"/>
        <end position="205"/>
    </location>
</feature>
<comment type="caution">
    <text evidence="3">The sequence shown here is derived from an EMBL/GenBank/DDBJ whole genome shotgun (WGS) entry which is preliminary data.</text>
</comment>